<organism evidence="1 2">
    <name type="scientific">Pseudomonas frederiksbergensis</name>
    <dbReference type="NCBI Taxonomy" id="104087"/>
    <lineage>
        <taxon>Bacteria</taxon>
        <taxon>Pseudomonadati</taxon>
        <taxon>Pseudomonadota</taxon>
        <taxon>Gammaproteobacteria</taxon>
        <taxon>Pseudomonadales</taxon>
        <taxon>Pseudomonadaceae</taxon>
        <taxon>Pseudomonas</taxon>
    </lineage>
</organism>
<evidence type="ECO:0000313" key="1">
    <source>
        <dbReference type="EMBL" id="KKK07891.1"/>
    </source>
</evidence>
<sequence length="207" mass="22908">GLNGYRYTLNPTGWVDPLGLEVCPGDGGCKKPAVGEQDPTAKVGVEEGEPTLPMTAEQRRARIDELAEANAYRRLDEMEQSIPGAHFLQKHGAQTTAEAQLERVTTGRNPGTGEIEIYTYGNNIGQPKIPSAATRFTSHRDQLNAIYRTKLVFRRNDLFESTKPIDFGRTIGNGYKRDGLQYKEYQHAIVILNGNGDPKTAYTGPKR</sequence>
<name>A0A0U1PQI4_9PSED</name>
<proteinExistence type="predicted"/>
<dbReference type="Proteomes" id="UP000030949">
    <property type="component" value="Unassembled WGS sequence"/>
</dbReference>
<gene>
    <name evidence="1" type="ORF">JZ00_31325</name>
</gene>
<reference evidence="1 2" key="1">
    <citation type="submission" date="2015-03" db="EMBL/GenBank/DDBJ databases">
        <title>Pseudomonas frederiksbergensis hydrocarbon degrader.</title>
        <authorList>
            <person name="Brown L.M."/>
            <person name="Ruiz O.N."/>
            <person name="Mueller S."/>
            <person name="Gunasekera T.S."/>
        </authorList>
    </citation>
    <scope>NUCLEOTIDE SEQUENCE [LARGE SCALE GENOMIC DNA]</scope>
    <source>
        <strain evidence="1 2">SI8</strain>
    </source>
</reference>
<dbReference type="EMBL" id="JQGJ02000032">
    <property type="protein sequence ID" value="KKK07891.1"/>
    <property type="molecule type" value="Genomic_DNA"/>
</dbReference>
<evidence type="ECO:0008006" key="3">
    <source>
        <dbReference type="Google" id="ProtNLM"/>
    </source>
</evidence>
<accession>A0A0U1PQI4</accession>
<feature type="non-terminal residue" evidence="1">
    <location>
        <position position="1"/>
    </location>
</feature>
<protein>
    <recommendedName>
        <fullName evidence="3">Type IV secretion protein Rhs</fullName>
    </recommendedName>
</protein>
<dbReference type="AlphaFoldDB" id="A0A0U1PQI4"/>
<evidence type="ECO:0000313" key="2">
    <source>
        <dbReference type="Proteomes" id="UP000030949"/>
    </source>
</evidence>
<comment type="caution">
    <text evidence="1">The sequence shown here is derived from an EMBL/GenBank/DDBJ whole genome shotgun (WGS) entry which is preliminary data.</text>
</comment>